<dbReference type="Proteomes" id="UP000276133">
    <property type="component" value="Unassembled WGS sequence"/>
</dbReference>
<feature type="non-terminal residue" evidence="1">
    <location>
        <position position="1"/>
    </location>
</feature>
<sequence>KLIKIWIFIFFDDRNNEQKDNPIEKKSLILTFCDILYTKNIIIELLKINQNDDYISNTLKILNEIELNQNTDITIKCKYYRHKIDIEHETNKKDNPVLTELHKIFKQLNVDEIQNFSAI</sequence>
<dbReference type="EMBL" id="REGN01000606">
    <property type="protein sequence ID" value="RNA40684.1"/>
    <property type="molecule type" value="Genomic_DNA"/>
</dbReference>
<reference evidence="1 2" key="1">
    <citation type="journal article" date="2018" name="Sci. Rep.">
        <title>Genomic signatures of local adaptation to the degree of environmental predictability in rotifers.</title>
        <authorList>
            <person name="Franch-Gras L."/>
            <person name="Hahn C."/>
            <person name="Garcia-Roger E.M."/>
            <person name="Carmona M.J."/>
            <person name="Serra M."/>
            <person name="Gomez A."/>
        </authorList>
    </citation>
    <scope>NUCLEOTIDE SEQUENCE [LARGE SCALE GENOMIC DNA]</scope>
    <source>
        <strain evidence="1">HYR1</strain>
    </source>
</reference>
<comment type="caution">
    <text evidence="1">The sequence shown here is derived from an EMBL/GenBank/DDBJ whole genome shotgun (WGS) entry which is preliminary data.</text>
</comment>
<keyword evidence="2" id="KW-1185">Reference proteome</keyword>
<evidence type="ECO:0000313" key="1">
    <source>
        <dbReference type="EMBL" id="RNA40684.1"/>
    </source>
</evidence>
<protein>
    <submittedName>
        <fullName evidence="1">Uncharacterized protein</fullName>
    </submittedName>
</protein>
<proteinExistence type="predicted"/>
<accession>A0A3M7SY25</accession>
<evidence type="ECO:0000313" key="2">
    <source>
        <dbReference type="Proteomes" id="UP000276133"/>
    </source>
</evidence>
<dbReference type="AlphaFoldDB" id="A0A3M7SY25"/>
<gene>
    <name evidence="1" type="ORF">BpHYR1_034653</name>
</gene>
<organism evidence="1 2">
    <name type="scientific">Brachionus plicatilis</name>
    <name type="common">Marine rotifer</name>
    <name type="synonym">Brachionus muelleri</name>
    <dbReference type="NCBI Taxonomy" id="10195"/>
    <lineage>
        <taxon>Eukaryota</taxon>
        <taxon>Metazoa</taxon>
        <taxon>Spiralia</taxon>
        <taxon>Gnathifera</taxon>
        <taxon>Rotifera</taxon>
        <taxon>Eurotatoria</taxon>
        <taxon>Monogononta</taxon>
        <taxon>Pseudotrocha</taxon>
        <taxon>Ploima</taxon>
        <taxon>Brachionidae</taxon>
        <taxon>Brachionus</taxon>
    </lineage>
</organism>
<name>A0A3M7SY25_BRAPC</name>